<reference evidence="3" key="1">
    <citation type="submission" date="2022-10" db="EMBL/GenBank/DDBJ databases">
        <title>Tapping the CABI collections for fungal endophytes: first genome assemblies for Collariella, Neodidymelliopsis, Ascochyta clinopodiicola, Didymella pomorum, Didymosphaeria variabile, Neocosmospora piperis and Neocucurbitaria cava.</title>
        <authorList>
            <person name="Hill R."/>
        </authorList>
    </citation>
    <scope>NUCLEOTIDE SEQUENCE</scope>
    <source>
        <strain evidence="3">IMI 356815</strain>
    </source>
</reference>
<keyword evidence="4" id="KW-1185">Reference proteome</keyword>
<dbReference type="AlphaFoldDB" id="A0A9W9C4B8"/>
<dbReference type="RefSeq" id="XP_056065015.1">
    <property type="nucleotide sequence ID" value="XM_056221028.1"/>
</dbReference>
<feature type="region of interest" description="Disordered" evidence="2">
    <location>
        <begin position="1"/>
        <end position="35"/>
    </location>
</feature>
<feature type="compositionally biased region" description="Pro residues" evidence="2">
    <location>
        <begin position="1"/>
        <end position="10"/>
    </location>
</feature>
<dbReference type="OrthoDB" id="3796937at2759"/>
<evidence type="ECO:0000313" key="3">
    <source>
        <dbReference type="EMBL" id="KAJ4344563.1"/>
    </source>
</evidence>
<sequence>MPPVRSPPALPLVDYPSSSPPPGNGSTVVNDSSSESIELATTDGAQAVNLVDNSAVGHGQDALPSSLLVPQADSKGAPSRIEDVVVMMRELEEMSGRARTPTELSGEEEVEDLESLHKKLKQLLMPSPKPVIAKPTAAETQPVPPFVVGPTLQRIESDRKRDHGISRNVLYYAAALQLEKAGVKWEIAQAWTAYLFSAGATGHDAVREKQQLVEEAKAELDALIKQVLDEEAAYWANQEKVLLPRRLLLSNISAGADAEEVASFLSEFKYDIQNIKMLARDPLSRTQTAYVDMYTQGAAKQASYSMGSIFGLIVKIRLAADGD</sequence>
<evidence type="ECO:0000256" key="2">
    <source>
        <dbReference type="SAM" id="MobiDB-lite"/>
    </source>
</evidence>
<protein>
    <submittedName>
        <fullName evidence="3">Uncharacterized protein</fullName>
    </submittedName>
</protein>
<feature type="coiled-coil region" evidence="1">
    <location>
        <begin position="206"/>
        <end position="233"/>
    </location>
</feature>
<gene>
    <name evidence="3" type="ORF">N0V89_012307</name>
</gene>
<dbReference type="GO" id="GO:0003676">
    <property type="term" value="F:nucleic acid binding"/>
    <property type="evidence" value="ECO:0007669"/>
    <property type="project" value="InterPro"/>
</dbReference>
<evidence type="ECO:0000256" key="1">
    <source>
        <dbReference type="SAM" id="Coils"/>
    </source>
</evidence>
<proteinExistence type="predicted"/>
<keyword evidence="1" id="KW-0175">Coiled coil</keyword>
<dbReference type="SUPFAM" id="SSF54928">
    <property type="entry name" value="RNA-binding domain, RBD"/>
    <property type="match status" value="1"/>
</dbReference>
<name>A0A9W9C4B8_9PLEO</name>
<dbReference type="InterPro" id="IPR035979">
    <property type="entry name" value="RBD_domain_sf"/>
</dbReference>
<comment type="caution">
    <text evidence="3">The sequence shown here is derived from an EMBL/GenBank/DDBJ whole genome shotgun (WGS) entry which is preliminary data.</text>
</comment>
<accession>A0A9W9C4B8</accession>
<dbReference type="Proteomes" id="UP001140513">
    <property type="component" value="Unassembled WGS sequence"/>
</dbReference>
<dbReference type="GeneID" id="80915837"/>
<dbReference type="EMBL" id="JAPEUX010000010">
    <property type="protein sequence ID" value="KAJ4344563.1"/>
    <property type="molecule type" value="Genomic_DNA"/>
</dbReference>
<organism evidence="3 4">
    <name type="scientific">Didymosphaeria variabile</name>
    <dbReference type="NCBI Taxonomy" id="1932322"/>
    <lineage>
        <taxon>Eukaryota</taxon>
        <taxon>Fungi</taxon>
        <taxon>Dikarya</taxon>
        <taxon>Ascomycota</taxon>
        <taxon>Pezizomycotina</taxon>
        <taxon>Dothideomycetes</taxon>
        <taxon>Pleosporomycetidae</taxon>
        <taxon>Pleosporales</taxon>
        <taxon>Massarineae</taxon>
        <taxon>Didymosphaeriaceae</taxon>
        <taxon>Didymosphaeria</taxon>
    </lineage>
</organism>
<evidence type="ECO:0000313" key="4">
    <source>
        <dbReference type="Proteomes" id="UP001140513"/>
    </source>
</evidence>